<accession>A0AAW1W7V5</accession>
<proteinExistence type="predicted"/>
<reference evidence="2 3" key="1">
    <citation type="journal article" date="2023" name="G3 (Bethesda)">
        <title>A chromosome-length genome assembly and annotation of blackberry (Rubus argutus, cv. 'Hillquist').</title>
        <authorList>
            <person name="Bruna T."/>
            <person name="Aryal R."/>
            <person name="Dudchenko O."/>
            <person name="Sargent D.J."/>
            <person name="Mead D."/>
            <person name="Buti M."/>
            <person name="Cavallini A."/>
            <person name="Hytonen T."/>
            <person name="Andres J."/>
            <person name="Pham M."/>
            <person name="Weisz D."/>
            <person name="Mascagni F."/>
            <person name="Usai G."/>
            <person name="Natali L."/>
            <person name="Bassil N."/>
            <person name="Fernandez G.E."/>
            <person name="Lomsadze A."/>
            <person name="Armour M."/>
            <person name="Olukolu B."/>
            <person name="Poorten T."/>
            <person name="Britton C."/>
            <person name="Davik J."/>
            <person name="Ashrafi H."/>
            <person name="Aiden E.L."/>
            <person name="Borodovsky M."/>
            <person name="Worthington M."/>
        </authorList>
    </citation>
    <scope>NUCLEOTIDE SEQUENCE [LARGE SCALE GENOMIC DNA]</scope>
    <source>
        <strain evidence="2">PI 553951</strain>
    </source>
</reference>
<organism evidence="2 3">
    <name type="scientific">Rubus argutus</name>
    <name type="common">Southern blackberry</name>
    <dbReference type="NCBI Taxonomy" id="59490"/>
    <lineage>
        <taxon>Eukaryota</taxon>
        <taxon>Viridiplantae</taxon>
        <taxon>Streptophyta</taxon>
        <taxon>Embryophyta</taxon>
        <taxon>Tracheophyta</taxon>
        <taxon>Spermatophyta</taxon>
        <taxon>Magnoliopsida</taxon>
        <taxon>eudicotyledons</taxon>
        <taxon>Gunneridae</taxon>
        <taxon>Pentapetalae</taxon>
        <taxon>rosids</taxon>
        <taxon>fabids</taxon>
        <taxon>Rosales</taxon>
        <taxon>Rosaceae</taxon>
        <taxon>Rosoideae</taxon>
        <taxon>Rosoideae incertae sedis</taxon>
        <taxon>Rubus</taxon>
    </lineage>
</organism>
<feature type="compositionally biased region" description="Basic and acidic residues" evidence="1">
    <location>
        <begin position="1"/>
        <end position="19"/>
    </location>
</feature>
<evidence type="ECO:0000313" key="3">
    <source>
        <dbReference type="Proteomes" id="UP001457282"/>
    </source>
</evidence>
<evidence type="ECO:0000313" key="2">
    <source>
        <dbReference type="EMBL" id="KAK9920046.1"/>
    </source>
</evidence>
<name>A0AAW1W7V5_RUBAR</name>
<dbReference type="Proteomes" id="UP001457282">
    <property type="component" value="Unassembled WGS sequence"/>
</dbReference>
<dbReference type="AlphaFoldDB" id="A0AAW1W7V5"/>
<gene>
    <name evidence="2" type="ORF">M0R45_028611</name>
</gene>
<dbReference type="EMBL" id="JBEDUW010000006">
    <property type="protein sequence ID" value="KAK9920046.1"/>
    <property type="molecule type" value="Genomic_DNA"/>
</dbReference>
<feature type="region of interest" description="Disordered" evidence="1">
    <location>
        <begin position="1"/>
        <end position="29"/>
    </location>
</feature>
<sequence>MGKGEERSEKEREGQRRLPEALGTRHSNQKTSLIKMARVLVLVMEQEVRDCARVAVRAWNLKTGSNIDLTVHAPPSPHPYGSG</sequence>
<protein>
    <submittedName>
        <fullName evidence="2">Uncharacterized protein</fullName>
    </submittedName>
</protein>
<comment type="caution">
    <text evidence="2">The sequence shown here is derived from an EMBL/GenBank/DDBJ whole genome shotgun (WGS) entry which is preliminary data.</text>
</comment>
<evidence type="ECO:0000256" key="1">
    <source>
        <dbReference type="SAM" id="MobiDB-lite"/>
    </source>
</evidence>
<keyword evidence="3" id="KW-1185">Reference proteome</keyword>